<evidence type="ECO:0000256" key="1">
    <source>
        <dbReference type="SAM" id="MobiDB-lite"/>
    </source>
</evidence>
<organism evidence="2">
    <name type="scientific">Triticum aestivum</name>
    <name type="common">Wheat</name>
    <dbReference type="NCBI Taxonomy" id="4565"/>
    <lineage>
        <taxon>Eukaryota</taxon>
        <taxon>Viridiplantae</taxon>
        <taxon>Streptophyta</taxon>
        <taxon>Embryophyta</taxon>
        <taxon>Tracheophyta</taxon>
        <taxon>Spermatophyta</taxon>
        <taxon>Magnoliopsida</taxon>
        <taxon>Liliopsida</taxon>
        <taxon>Poales</taxon>
        <taxon>Poaceae</taxon>
        <taxon>BOP clade</taxon>
        <taxon>Pooideae</taxon>
        <taxon>Triticodae</taxon>
        <taxon>Triticeae</taxon>
        <taxon>Triticinae</taxon>
        <taxon>Triticum</taxon>
    </lineage>
</organism>
<feature type="compositionally biased region" description="Gly residues" evidence="1">
    <location>
        <begin position="7"/>
        <end position="18"/>
    </location>
</feature>
<dbReference type="GO" id="GO:0032040">
    <property type="term" value="C:small-subunit processome"/>
    <property type="evidence" value="ECO:0000318"/>
    <property type="project" value="GO_Central"/>
</dbReference>
<reference evidence="2" key="2">
    <citation type="submission" date="2018-10" db="UniProtKB">
        <authorList>
            <consortium name="EnsemblPlants"/>
        </authorList>
    </citation>
    <scope>IDENTIFICATION</scope>
</reference>
<dbReference type="PANTHER" id="PTHR10335">
    <property type="entry name" value="RRNA 2-O-METHYLTRANSFERASE FIBRILLARIN"/>
    <property type="match status" value="1"/>
</dbReference>
<dbReference type="GO" id="GO:0031167">
    <property type="term" value="P:rRNA methylation"/>
    <property type="evidence" value="ECO:0000318"/>
    <property type="project" value="GO_Central"/>
</dbReference>
<dbReference type="GO" id="GO:0031428">
    <property type="term" value="C:box C/D methylation guide snoRNP complex"/>
    <property type="evidence" value="ECO:0000318"/>
    <property type="project" value="GO_Central"/>
</dbReference>
<dbReference type="GO" id="GO:0003723">
    <property type="term" value="F:RNA binding"/>
    <property type="evidence" value="ECO:0000318"/>
    <property type="project" value="GO_Central"/>
</dbReference>
<dbReference type="Proteomes" id="UP000019116">
    <property type="component" value="Chromosome 4B"/>
</dbReference>
<dbReference type="STRING" id="4565.A0A3B6IP12"/>
<accession>A0A3B6IP12</accession>
<dbReference type="EnsemblPlants" id="TraesCS4B02G122500.1">
    <property type="protein sequence ID" value="TraesCS4B02G122500.1"/>
    <property type="gene ID" value="TraesCS4B02G122500"/>
</dbReference>
<dbReference type="SMR" id="A0A3B6IP12"/>
<dbReference type="Gene3D" id="3.30.200.20">
    <property type="entry name" value="Phosphorylase Kinase, domain 1"/>
    <property type="match status" value="1"/>
</dbReference>
<dbReference type="PANTHER" id="PTHR10335:SF0">
    <property type="entry name" value="RRNA 2'-O-METHYLTRANSFERASE FIBRILLARIN 1-RELATED"/>
    <property type="match status" value="1"/>
</dbReference>
<dbReference type="Gramene" id="TraesCS4B03G0283000.1">
    <property type="protein sequence ID" value="TraesCS4B03G0283000.1.CDS"/>
    <property type="gene ID" value="TraesCS4B03G0283000"/>
</dbReference>
<dbReference type="GO" id="GO:0005730">
    <property type="term" value="C:nucleolus"/>
    <property type="evidence" value="ECO:0000318"/>
    <property type="project" value="GO_Central"/>
</dbReference>
<dbReference type="OrthoDB" id="1859733at2759"/>
<dbReference type="GO" id="GO:0000494">
    <property type="term" value="P:box C/D sno(s)RNA 3'-end processing"/>
    <property type="evidence" value="ECO:0000318"/>
    <property type="project" value="GO_Central"/>
</dbReference>
<dbReference type="GO" id="GO:1990259">
    <property type="term" value="F:histone H2AQ104 methyltransferase activity"/>
    <property type="evidence" value="ECO:0000318"/>
    <property type="project" value="GO_Central"/>
</dbReference>
<proteinExistence type="predicted"/>
<reference evidence="2" key="1">
    <citation type="submission" date="2018-08" db="EMBL/GenBank/DDBJ databases">
        <authorList>
            <person name="Rossello M."/>
        </authorList>
    </citation>
    <scope>NUCLEOTIDE SEQUENCE [LARGE SCALE GENOMIC DNA]</scope>
    <source>
        <strain evidence="2">cv. Chinese Spring</strain>
    </source>
</reference>
<dbReference type="AlphaFoldDB" id="A0A3B6IP12"/>
<dbReference type="Gramene" id="TraesROB_scaffold_117215_01G000100.1">
    <property type="protein sequence ID" value="TraesROB_scaffold_117215_01G000100.1"/>
    <property type="gene ID" value="TraesROB_scaffold_117215_01G000100"/>
</dbReference>
<name>A0A3B6IP12_WHEAT</name>
<evidence type="ECO:0000313" key="2">
    <source>
        <dbReference type="EnsemblPlants" id="TraesCS4B02G122500.1"/>
    </source>
</evidence>
<dbReference type="GO" id="GO:0008649">
    <property type="term" value="F:rRNA methyltransferase activity"/>
    <property type="evidence" value="ECO:0000318"/>
    <property type="project" value="GO_Central"/>
</dbReference>
<dbReference type="Gramene" id="TraesWEE_scaffold_117155_01G000200.1">
    <property type="protein sequence ID" value="TraesWEE_scaffold_117155_01G000200.1"/>
    <property type="gene ID" value="TraesWEE_scaffold_117155_01G000200"/>
</dbReference>
<dbReference type="Gramene" id="TraesCLE_scaffold_099316_01G000200.1">
    <property type="protein sequence ID" value="TraesCLE_scaffold_099316_01G000200.1"/>
    <property type="gene ID" value="TraesCLE_scaffold_099316_01G000200"/>
</dbReference>
<dbReference type="Gramene" id="TraesCAD_scaffold_009038_01G000100.1">
    <property type="protein sequence ID" value="TraesCAD_scaffold_009038_01G000100.1"/>
    <property type="gene ID" value="TraesCAD_scaffold_009038_01G000100"/>
</dbReference>
<keyword evidence="3" id="KW-1185">Reference proteome</keyword>
<evidence type="ECO:0000313" key="3">
    <source>
        <dbReference type="Proteomes" id="UP000019116"/>
    </source>
</evidence>
<dbReference type="Gramene" id="TraesCS4B02G122500.1">
    <property type="protein sequence ID" value="TraesCS4B02G122500.1"/>
    <property type="gene ID" value="TraesCS4B02G122500"/>
</dbReference>
<protein>
    <submittedName>
        <fullName evidence="2">Uncharacterized protein</fullName>
    </submittedName>
</protein>
<sequence>MPRGHGRGGGGRGGPGMKGGRKVVVVPHKHDGVFITKAKEDPLCTKNMVAGESVYGKKSVSVQLFCNLFNYRAYDYVNEARDLRKKKLFLPMFMSRSITVGVQGMPLIVLSLLSVTNLDSEFFQNSIILD</sequence>
<feature type="region of interest" description="Disordered" evidence="1">
    <location>
        <begin position="1"/>
        <end position="21"/>
    </location>
</feature>